<feature type="compositionally biased region" description="Polar residues" evidence="1">
    <location>
        <begin position="393"/>
        <end position="413"/>
    </location>
</feature>
<dbReference type="OrthoDB" id="10375323at2759"/>
<dbReference type="AlphaFoldDB" id="A0A9N9KZU1"/>
<feature type="compositionally biased region" description="Polar residues" evidence="1">
    <location>
        <begin position="493"/>
        <end position="514"/>
    </location>
</feature>
<feature type="region of interest" description="Disordered" evidence="1">
    <location>
        <begin position="439"/>
        <end position="475"/>
    </location>
</feature>
<evidence type="ECO:0000313" key="3">
    <source>
        <dbReference type="Proteomes" id="UP000696280"/>
    </source>
</evidence>
<feature type="region of interest" description="Disordered" evidence="1">
    <location>
        <begin position="493"/>
        <end position="531"/>
    </location>
</feature>
<comment type="caution">
    <text evidence="2">The sequence shown here is derived from an EMBL/GenBank/DDBJ whole genome shotgun (WGS) entry which is preliminary data.</text>
</comment>
<feature type="region of interest" description="Disordered" evidence="1">
    <location>
        <begin position="393"/>
        <end position="421"/>
    </location>
</feature>
<feature type="region of interest" description="Disordered" evidence="1">
    <location>
        <begin position="608"/>
        <end position="665"/>
    </location>
</feature>
<sequence>MVGTSIWTSDITRWVCRKKAEGLSSEAICKLFKKENPKWLPKEMSVGSVKYILGAVHDSQFRGKRSNIDCCCENFVDGDREELAAPESANSNHAIDPLLRLSDENHGAYTSPYQNNSSQNNLYQNNPYQNNQINNQLSGNVSHHGSGSRASSRAIPEAKMVSDNSQHLQSNFGALDDEFGGGIGLLQQSNLNTPWPEGTDPAVVNFHSQAGATAAQHEAPHMGSAYPPNSWGNNFTGGGQFDFQQPFGQNNHGNQSAGESPYGFGMHEDQEPLTPRFEYPPPPDAVTPPSAVTPPNEIMEQPSRRQNVAQQAETLKKLAEKQGRVRMMTSMGRQIPNNNTPAYMGTSPNQMPLMGGVSYQMTDAGNGFQQGFGSTGQPMSYPQQFATTANSVGAQHMQGPQTGNSLQQQQNPDQGHGVPLGSSQKEYLARIVNQAKLSKQGGPALNPFSPPAVPSSQAQQLFSMGSQPQNGQTGNATLTASQRRTLAQNREQLQSNGNNGGSQIATGTLSGSTTANPPAKAARRASAKPVNNENPVDIRSLYVYGRISLPENPGDEIYVESVGATPIQRGGFAVLRNPAKPKQKLVDCLKAVGGHVYVMLPRQKLPGFPSPAFTPQEVSTPGSKRPREDSSDDVEHSAKRMKAVSEPVEENFGEGNWVDNDEWLV</sequence>
<feature type="compositionally biased region" description="Basic and acidic residues" evidence="1">
    <location>
        <begin position="625"/>
        <end position="638"/>
    </location>
</feature>
<feature type="compositionally biased region" description="Polar residues" evidence="1">
    <location>
        <begin position="454"/>
        <end position="475"/>
    </location>
</feature>
<proteinExistence type="predicted"/>
<accession>A0A9N9KZU1</accession>
<feature type="region of interest" description="Disordered" evidence="1">
    <location>
        <begin position="105"/>
        <end position="153"/>
    </location>
</feature>
<feature type="region of interest" description="Disordered" evidence="1">
    <location>
        <begin position="249"/>
        <end position="270"/>
    </location>
</feature>
<feature type="compositionally biased region" description="Low complexity" evidence="1">
    <location>
        <begin position="111"/>
        <end position="153"/>
    </location>
</feature>
<dbReference type="Proteomes" id="UP000696280">
    <property type="component" value="Unassembled WGS sequence"/>
</dbReference>
<keyword evidence="3" id="KW-1185">Reference proteome</keyword>
<protein>
    <submittedName>
        <fullName evidence="2">Uncharacterized protein</fullName>
    </submittedName>
</protein>
<evidence type="ECO:0000256" key="1">
    <source>
        <dbReference type="SAM" id="MobiDB-lite"/>
    </source>
</evidence>
<reference evidence="2" key="1">
    <citation type="submission" date="2021-07" db="EMBL/GenBank/DDBJ databases">
        <authorList>
            <person name="Durling M."/>
        </authorList>
    </citation>
    <scope>NUCLEOTIDE SEQUENCE</scope>
</reference>
<organism evidence="2 3">
    <name type="scientific">Hymenoscyphus fraxineus</name>
    <dbReference type="NCBI Taxonomy" id="746836"/>
    <lineage>
        <taxon>Eukaryota</taxon>
        <taxon>Fungi</taxon>
        <taxon>Dikarya</taxon>
        <taxon>Ascomycota</taxon>
        <taxon>Pezizomycotina</taxon>
        <taxon>Leotiomycetes</taxon>
        <taxon>Helotiales</taxon>
        <taxon>Helotiaceae</taxon>
        <taxon>Hymenoscyphus</taxon>
    </lineage>
</organism>
<name>A0A9N9KZU1_9HELO</name>
<evidence type="ECO:0000313" key="2">
    <source>
        <dbReference type="EMBL" id="CAG8956894.1"/>
    </source>
</evidence>
<gene>
    <name evidence="2" type="ORF">HYFRA_00012349</name>
</gene>
<dbReference type="EMBL" id="CAJVRL010000074">
    <property type="protein sequence ID" value="CAG8956894.1"/>
    <property type="molecule type" value="Genomic_DNA"/>
</dbReference>